<organism evidence="2 3">
    <name type="scientific">Bimuria novae-zelandiae CBS 107.79</name>
    <dbReference type="NCBI Taxonomy" id="1447943"/>
    <lineage>
        <taxon>Eukaryota</taxon>
        <taxon>Fungi</taxon>
        <taxon>Dikarya</taxon>
        <taxon>Ascomycota</taxon>
        <taxon>Pezizomycotina</taxon>
        <taxon>Dothideomycetes</taxon>
        <taxon>Pleosporomycetidae</taxon>
        <taxon>Pleosporales</taxon>
        <taxon>Massarineae</taxon>
        <taxon>Didymosphaeriaceae</taxon>
        <taxon>Bimuria</taxon>
    </lineage>
</organism>
<evidence type="ECO:0000313" key="3">
    <source>
        <dbReference type="Proteomes" id="UP000800036"/>
    </source>
</evidence>
<feature type="region of interest" description="Disordered" evidence="1">
    <location>
        <begin position="25"/>
        <end position="71"/>
    </location>
</feature>
<gene>
    <name evidence="2" type="ORF">BU23DRAFT_67129</name>
</gene>
<accession>A0A6A5VE33</accession>
<feature type="compositionally biased region" description="Basic and acidic residues" evidence="1">
    <location>
        <begin position="42"/>
        <end position="68"/>
    </location>
</feature>
<sequence length="268" mass="31142">MPLDSLTKLGVFQTFKTRFYQSAEVPAEVPAEGPAEDAAEDPAEKSAREREERKWQDRTASKERRDNITARNNSQSLLQRLPLELRLHIYDYLRGGPTFQAETFWSRLRLEKSNEFPWWSAVRKSRTIVYRCGDFRALMLTCRFLHREIDSLYFERSRAGEEPVRQDSNFNSIALQWLSDGRPSVWLQCPRKESMPHFADLELSDTPLNTSNLELLPEPPRNTQSLIDCGTKVNIVYLDEQAVLMKDELILALEAPGGPRTHWDEWDL</sequence>
<name>A0A6A5VE33_9PLEO</name>
<reference evidence="2" key="1">
    <citation type="journal article" date="2020" name="Stud. Mycol.">
        <title>101 Dothideomycetes genomes: a test case for predicting lifestyles and emergence of pathogens.</title>
        <authorList>
            <person name="Haridas S."/>
            <person name="Albert R."/>
            <person name="Binder M."/>
            <person name="Bloem J."/>
            <person name="Labutti K."/>
            <person name="Salamov A."/>
            <person name="Andreopoulos B."/>
            <person name="Baker S."/>
            <person name="Barry K."/>
            <person name="Bills G."/>
            <person name="Bluhm B."/>
            <person name="Cannon C."/>
            <person name="Castanera R."/>
            <person name="Culley D."/>
            <person name="Daum C."/>
            <person name="Ezra D."/>
            <person name="Gonzalez J."/>
            <person name="Henrissat B."/>
            <person name="Kuo A."/>
            <person name="Liang C."/>
            <person name="Lipzen A."/>
            <person name="Lutzoni F."/>
            <person name="Magnuson J."/>
            <person name="Mondo S."/>
            <person name="Nolan M."/>
            <person name="Ohm R."/>
            <person name="Pangilinan J."/>
            <person name="Park H.-J."/>
            <person name="Ramirez L."/>
            <person name="Alfaro M."/>
            <person name="Sun H."/>
            <person name="Tritt A."/>
            <person name="Yoshinaga Y."/>
            <person name="Zwiers L.-H."/>
            <person name="Turgeon B."/>
            <person name="Goodwin S."/>
            <person name="Spatafora J."/>
            <person name="Crous P."/>
            <person name="Grigoriev I."/>
        </authorList>
    </citation>
    <scope>NUCLEOTIDE SEQUENCE</scope>
    <source>
        <strain evidence="2">CBS 107.79</strain>
    </source>
</reference>
<dbReference type="Proteomes" id="UP000800036">
    <property type="component" value="Unassembled WGS sequence"/>
</dbReference>
<evidence type="ECO:0000313" key="2">
    <source>
        <dbReference type="EMBL" id="KAF1975753.1"/>
    </source>
</evidence>
<protein>
    <submittedName>
        <fullName evidence="2">Uncharacterized protein</fullName>
    </submittedName>
</protein>
<dbReference type="EMBL" id="ML976669">
    <property type="protein sequence ID" value="KAF1975753.1"/>
    <property type="molecule type" value="Genomic_DNA"/>
</dbReference>
<evidence type="ECO:0000256" key="1">
    <source>
        <dbReference type="SAM" id="MobiDB-lite"/>
    </source>
</evidence>
<dbReference type="AlphaFoldDB" id="A0A6A5VE33"/>
<proteinExistence type="predicted"/>
<keyword evidence="3" id="KW-1185">Reference proteome</keyword>